<dbReference type="GO" id="GO:0030288">
    <property type="term" value="C:outer membrane-bounded periplasmic space"/>
    <property type="evidence" value="ECO:0007669"/>
    <property type="project" value="InterPro"/>
</dbReference>
<dbReference type="InterPro" id="IPR058136">
    <property type="entry name" value="AmpC"/>
</dbReference>
<dbReference type="AlphaFoldDB" id="A0A7X0IWJ5"/>
<keyword evidence="4 6" id="KW-0378">Hydrolase</keyword>
<reference evidence="8 9" key="1">
    <citation type="submission" date="2020-08" db="EMBL/GenBank/DDBJ databases">
        <title>Genomic Encyclopedia of Type Strains, Phase IV (KMG-V): Genome sequencing to study the core and pangenomes of soil and plant-associated prokaryotes.</title>
        <authorList>
            <person name="Whitman W."/>
        </authorList>
    </citation>
    <scope>NUCLEOTIDE SEQUENCE [LARGE SCALE GENOMIC DNA]</scope>
    <source>
        <strain evidence="8 9">SEMIA 4060</strain>
    </source>
</reference>
<dbReference type="SUPFAM" id="SSF56601">
    <property type="entry name" value="beta-lactamase/transpeptidase-like"/>
    <property type="match status" value="1"/>
</dbReference>
<dbReference type="GO" id="GO:0017001">
    <property type="term" value="P:antibiotic catabolic process"/>
    <property type="evidence" value="ECO:0007669"/>
    <property type="project" value="InterPro"/>
</dbReference>
<dbReference type="Pfam" id="PF00144">
    <property type="entry name" value="Beta-lactamase"/>
    <property type="match status" value="1"/>
</dbReference>
<evidence type="ECO:0000313" key="8">
    <source>
        <dbReference type="EMBL" id="MBB6487232.1"/>
    </source>
</evidence>
<evidence type="ECO:0000256" key="2">
    <source>
        <dbReference type="ARBA" id="ARBA00007840"/>
    </source>
</evidence>
<evidence type="ECO:0000313" key="9">
    <source>
        <dbReference type="Proteomes" id="UP000565576"/>
    </source>
</evidence>
<dbReference type="EMBL" id="JACHBG010000012">
    <property type="protein sequence ID" value="MBB6487232.1"/>
    <property type="molecule type" value="Genomic_DNA"/>
</dbReference>
<dbReference type="Proteomes" id="UP000565576">
    <property type="component" value="Unassembled WGS sequence"/>
</dbReference>
<dbReference type="PANTHER" id="PTHR46825:SF8">
    <property type="entry name" value="BETA-LACTAMASE-RELATED"/>
    <property type="match status" value="1"/>
</dbReference>
<accession>A0A7X0IWJ5</accession>
<proteinExistence type="inferred from homology"/>
<organism evidence="8 9">
    <name type="scientific">Rhizobium lusitanum</name>
    <dbReference type="NCBI Taxonomy" id="293958"/>
    <lineage>
        <taxon>Bacteria</taxon>
        <taxon>Pseudomonadati</taxon>
        <taxon>Pseudomonadota</taxon>
        <taxon>Alphaproteobacteria</taxon>
        <taxon>Hyphomicrobiales</taxon>
        <taxon>Rhizobiaceae</taxon>
        <taxon>Rhizobium/Agrobacterium group</taxon>
        <taxon>Rhizobium</taxon>
    </lineage>
</organism>
<evidence type="ECO:0000256" key="3">
    <source>
        <dbReference type="ARBA" id="ARBA00012865"/>
    </source>
</evidence>
<keyword evidence="5 6" id="KW-0046">Antibiotic resistance</keyword>
<dbReference type="InterPro" id="IPR050491">
    <property type="entry name" value="AmpC-like"/>
</dbReference>
<evidence type="ECO:0000256" key="6">
    <source>
        <dbReference type="RuleBase" id="RU361140"/>
    </source>
</evidence>
<comment type="catalytic activity">
    <reaction evidence="1 6">
        <text>a beta-lactam + H2O = a substituted beta-amino acid</text>
        <dbReference type="Rhea" id="RHEA:20401"/>
        <dbReference type="ChEBI" id="CHEBI:15377"/>
        <dbReference type="ChEBI" id="CHEBI:35627"/>
        <dbReference type="ChEBI" id="CHEBI:140347"/>
        <dbReference type="EC" id="3.5.2.6"/>
    </reaction>
</comment>
<evidence type="ECO:0000256" key="1">
    <source>
        <dbReference type="ARBA" id="ARBA00001526"/>
    </source>
</evidence>
<sequence>MGGCRPNHLSAASLGAVYHYNEDIILNMRFNPLRTLGVAACCLAYSGAAHAAGPGDQDRLRQMVDATIRPLMKENDIPGLALAISIKGERYVFNYGVASKEASQKVTNDTIFEIGSVSKTFTAVLASYAQVSGKLSFSDKATKYMPELAGSSFDKISLLELGTYTAGGLPLQFPKEVTDQDKMVAYYRNWHPSYAPGSYRQYSNPSIGLFGYLAARAMGEPFDTLMQDKILAALGLKHTYVHVPTTEMRNYAYGYSKQGKPMRVGPGALDAQAYGIKTTASDLLSVLETNMDSSRLRDGTLQRAIAETHVGYYSVGNMTQALGWETYAYPTTLARLLGGNSSDMALEPHKTEPLNSPQQQKKDILLNKTGSTGGFGAYAVFIPARQTAIVLLANKNYPNPERVKAAYKILTAIEKLEGTGTAP</sequence>
<evidence type="ECO:0000259" key="7">
    <source>
        <dbReference type="Pfam" id="PF00144"/>
    </source>
</evidence>
<protein>
    <recommendedName>
        <fullName evidence="3 6">Beta-lactamase</fullName>
        <ecNumber evidence="3 6">3.5.2.6</ecNumber>
    </recommendedName>
</protein>
<dbReference type="GO" id="GO:0046677">
    <property type="term" value="P:response to antibiotic"/>
    <property type="evidence" value="ECO:0007669"/>
    <property type="project" value="UniProtKB-UniRule"/>
</dbReference>
<dbReference type="PROSITE" id="PS00336">
    <property type="entry name" value="BETA_LACTAMASE_C"/>
    <property type="match status" value="1"/>
</dbReference>
<name>A0A7X0IWJ5_9HYPH</name>
<dbReference type="EC" id="3.5.2.6" evidence="3 6"/>
<comment type="similarity">
    <text evidence="2 6">Belongs to the class-C beta-lactamase family.</text>
</comment>
<dbReference type="Gene3D" id="3.40.710.10">
    <property type="entry name" value="DD-peptidase/beta-lactamase superfamily"/>
    <property type="match status" value="1"/>
</dbReference>
<gene>
    <name evidence="8" type="ORF">GGD46_004533</name>
</gene>
<dbReference type="GO" id="GO:0008800">
    <property type="term" value="F:beta-lactamase activity"/>
    <property type="evidence" value="ECO:0007669"/>
    <property type="project" value="UniProtKB-UniRule"/>
</dbReference>
<dbReference type="InterPro" id="IPR001586">
    <property type="entry name" value="Beta-lactam_class-C_AS"/>
</dbReference>
<dbReference type="PANTHER" id="PTHR46825">
    <property type="entry name" value="D-ALANYL-D-ALANINE-CARBOXYPEPTIDASE/ENDOPEPTIDASE AMPH"/>
    <property type="match status" value="1"/>
</dbReference>
<evidence type="ECO:0000256" key="4">
    <source>
        <dbReference type="ARBA" id="ARBA00022801"/>
    </source>
</evidence>
<dbReference type="InterPro" id="IPR012338">
    <property type="entry name" value="Beta-lactam/transpept-like"/>
</dbReference>
<feature type="domain" description="Beta-lactamase-related" evidence="7">
    <location>
        <begin position="64"/>
        <end position="410"/>
    </location>
</feature>
<dbReference type="NCBIfam" id="NF033085">
    <property type="entry name" value="bla_class_C"/>
    <property type="match status" value="1"/>
</dbReference>
<dbReference type="InterPro" id="IPR001466">
    <property type="entry name" value="Beta-lactam-related"/>
</dbReference>
<evidence type="ECO:0000256" key="5">
    <source>
        <dbReference type="ARBA" id="ARBA00023251"/>
    </source>
</evidence>
<comment type="caution">
    <text evidence="8">The sequence shown here is derived from an EMBL/GenBank/DDBJ whole genome shotgun (WGS) entry which is preliminary data.</text>
</comment>